<evidence type="ECO:0000256" key="3">
    <source>
        <dbReference type="ARBA" id="ARBA00022490"/>
    </source>
</evidence>
<keyword evidence="7" id="KW-0238">DNA-binding</keyword>
<feature type="domain" description="HTH araC/xylS-type" evidence="11">
    <location>
        <begin position="431"/>
        <end position="530"/>
    </location>
</feature>
<evidence type="ECO:0000256" key="2">
    <source>
        <dbReference type="ARBA" id="ARBA00018672"/>
    </source>
</evidence>
<dbReference type="PROSITE" id="PS50110">
    <property type="entry name" value="RESPONSE_REGULATORY"/>
    <property type="match status" value="1"/>
</dbReference>
<dbReference type="InterPro" id="IPR011006">
    <property type="entry name" value="CheY-like_superfamily"/>
</dbReference>
<name>A0ABT1ECU6_9FIRM</name>
<comment type="function">
    <text evidence="9">May play the central regulatory role in sporulation. It may be an element of the effector pathway responsible for the activation of sporulation genes in response to nutritional stress. Spo0A may act in concert with spo0H (a sigma factor) to control the expression of some genes that are critical to the sporulation process.</text>
</comment>
<dbReference type="PROSITE" id="PS01124">
    <property type="entry name" value="HTH_ARAC_FAMILY_2"/>
    <property type="match status" value="1"/>
</dbReference>
<comment type="subcellular location">
    <subcellularLocation>
        <location evidence="1">Cytoplasm</location>
    </subcellularLocation>
</comment>
<feature type="domain" description="Response regulatory" evidence="12">
    <location>
        <begin position="3"/>
        <end position="120"/>
    </location>
</feature>
<dbReference type="InterPro" id="IPR018060">
    <property type="entry name" value="HTH_AraC"/>
</dbReference>
<evidence type="ECO:0000313" key="14">
    <source>
        <dbReference type="Proteomes" id="UP001523566"/>
    </source>
</evidence>
<evidence type="ECO:0000256" key="8">
    <source>
        <dbReference type="ARBA" id="ARBA00023163"/>
    </source>
</evidence>
<keyword evidence="5" id="KW-0902">Two-component regulatory system</keyword>
<reference evidence="13 14" key="1">
    <citation type="journal article" date="2022" name="Genome Biol. Evol.">
        <title>Host diet, physiology and behaviors set the stage for Lachnospiraceae cladogenesis.</title>
        <authorList>
            <person name="Vera-Ponce De Leon A."/>
            <person name="Schneider M."/>
            <person name="Jahnes B.C."/>
            <person name="Sadowski V."/>
            <person name="Camuy-Velez L.A."/>
            <person name="Duan J."/>
            <person name="Sabree Z.L."/>
        </authorList>
    </citation>
    <scope>NUCLEOTIDE SEQUENCE [LARGE SCALE GENOMIC DNA]</scope>
    <source>
        <strain evidence="13 14">PAL113</strain>
    </source>
</reference>
<evidence type="ECO:0000259" key="11">
    <source>
        <dbReference type="PROSITE" id="PS01124"/>
    </source>
</evidence>
<evidence type="ECO:0000256" key="7">
    <source>
        <dbReference type="ARBA" id="ARBA00023125"/>
    </source>
</evidence>
<evidence type="ECO:0000256" key="4">
    <source>
        <dbReference type="ARBA" id="ARBA00022553"/>
    </source>
</evidence>
<feature type="modified residue" description="4-aspartylphosphate" evidence="10">
    <location>
        <position position="55"/>
    </location>
</feature>
<dbReference type="EMBL" id="JAMZFW010000036">
    <property type="protein sequence ID" value="MCP1103663.1"/>
    <property type="molecule type" value="Genomic_DNA"/>
</dbReference>
<dbReference type="Gene3D" id="3.40.50.2300">
    <property type="match status" value="1"/>
</dbReference>
<sequence length="534" mass="61655">MYTVIIADDEYELRKALIDSIDWNKLGFEVVGEAENGAVALEMVELLQPDLLITDIRMPFVSGIELARQAREIRPYMHIVFISGFDDFSYAQKAIQYNVLSYLLKPLSSKEITAELVEIRKKIDLRFEELKGYRQEYQVNQVNQLQMTEFLMSQLFDRTISTSGRMEENDIIDEAVDLKLLHSTAKDIHFQVCVLMLTNSNKENVTELKHLDFVHGIFKKYLTYGVVYSKHKLIVVATGTRKDLSKFMHLVTTECVQTAKRVLKLDCIMGVSNMYNDWIILSTIYEEALSMLRYTDEDGRVQYASDITTTSQEVLTEVTDETIEKLDHLIKTGAADEIEIYLNSISQSIDMKENNNLDLFLIHLYATVCKSVTEITGGAEAAQFLSHIYIWDNETVHKFNEPIWEQIKKVCIEARNIIADQRRENSEMLTQKALDLIKNNYHDEEMSISKASQILHISSSYLSAVIKKNTGKTFGNLLTEERMKKAREYLLVSSMKVLEIAEKCGYSDTRYFSYCVKRYYGESPNRLRELGKNR</sequence>
<dbReference type="PROSITE" id="PS00041">
    <property type="entry name" value="HTH_ARAC_FAMILY_1"/>
    <property type="match status" value="1"/>
</dbReference>
<dbReference type="CDD" id="cd17536">
    <property type="entry name" value="REC_YesN-like"/>
    <property type="match status" value="1"/>
</dbReference>
<keyword evidence="3" id="KW-0963">Cytoplasm</keyword>
<evidence type="ECO:0000256" key="5">
    <source>
        <dbReference type="ARBA" id="ARBA00023012"/>
    </source>
</evidence>
<evidence type="ECO:0000256" key="1">
    <source>
        <dbReference type="ARBA" id="ARBA00004496"/>
    </source>
</evidence>
<dbReference type="SUPFAM" id="SSF46689">
    <property type="entry name" value="Homeodomain-like"/>
    <property type="match status" value="1"/>
</dbReference>
<dbReference type="Gene3D" id="1.10.10.60">
    <property type="entry name" value="Homeodomain-like"/>
    <property type="match status" value="2"/>
</dbReference>
<dbReference type="RefSeq" id="WP_262067431.1">
    <property type="nucleotide sequence ID" value="NZ_JAMXOD010000036.1"/>
</dbReference>
<dbReference type="SUPFAM" id="SSF52172">
    <property type="entry name" value="CheY-like"/>
    <property type="match status" value="1"/>
</dbReference>
<dbReference type="InterPro" id="IPR009057">
    <property type="entry name" value="Homeodomain-like_sf"/>
</dbReference>
<gene>
    <name evidence="13" type="ORF">NK125_14775</name>
</gene>
<organism evidence="13 14">
    <name type="scientific">Aequitasia blattaphilus</name>
    <dbReference type="NCBI Taxonomy" id="2949332"/>
    <lineage>
        <taxon>Bacteria</taxon>
        <taxon>Bacillati</taxon>
        <taxon>Bacillota</taxon>
        <taxon>Clostridia</taxon>
        <taxon>Lachnospirales</taxon>
        <taxon>Lachnospiraceae</taxon>
        <taxon>Aequitasia</taxon>
    </lineage>
</organism>
<dbReference type="Proteomes" id="UP001523566">
    <property type="component" value="Unassembled WGS sequence"/>
</dbReference>
<dbReference type="InterPro" id="IPR051552">
    <property type="entry name" value="HptR"/>
</dbReference>
<dbReference type="InterPro" id="IPR001789">
    <property type="entry name" value="Sig_transdc_resp-reg_receiver"/>
</dbReference>
<dbReference type="Pfam" id="PF00072">
    <property type="entry name" value="Response_reg"/>
    <property type="match status" value="1"/>
</dbReference>
<protein>
    <recommendedName>
        <fullName evidence="2">Stage 0 sporulation protein A homolog</fullName>
    </recommendedName>
</protein>
<keyword evidence="6" id="KW-0805">Transcription regulation</keyword>
<evidence type="ECO:0000313" key="13">
    <source>
        <dbReference type="EMBL" id="MCP1103663.1"/>
    </source>
</evidence>
<keyword evidence="14" id="KW-1185">Reference proteome</keyword>
<dbReference type="SMART" id="SM00448">
    <property type="entry name" value="REC"/>
    <property type="match status" value="1"/>
</dbReference>
<proteinExistence type="predicted"/>
<evidence type="ECO:0000256" key="10">
    <source>
        <dbReference type="PROSITE-ProRule" id="PRU00169"/>
    </source>
</evidence>
<dbReference type="InterPro" id="IPR018062">
    <property type="entry name" value="HTH_AraC-typ_CS"/>
</dbReference>
<dbReference type="SMART" id="SM00342">
    <property type="entry name" value="HTH_ARAC"/>
    <property type="match status" value="1"/>
</dbReference>
<evidence type="ECO:0000256" key="6">
    <source>
        <dbReference type="ARBA" id="ARBA00023015"/>
    </source>
</evidence>
<dbReference type="PANTHER" id="PTHR42713">
    <property type="entry name" value="HISTIDINE KINASE-RELATED"/>
    <property type="match status" value="1"/>
</dbReference>
<evidence type="ECO:0000259" key="12">
    <source>
        <dbReference type="PROSITE" id="PS50110"/>
    </source>
</evidence>
<dbReference type="Pfam" id="PF12833">
    <property type="entry name" value="HTH_18"/>
    <property type="match status" value="1"/>
</dbReference>
<keyword evidence="4 10" id="KW-0597">Phosphoprotein</keyword>
<keyword evidence="8" id="KW-0804">Transcription</keyword>
<comment type="caution">
    <text evidence="13">The sequence shown here is derived from an EMBL/GenBank/DDBJ whole genome shotgun (WGS) entry which is preliminary data.</text>
</comment>
<dbReference type="PANTHER" id="PTHR42713:SF3">
    <property type="entry name" value="TRANSCRIPTIONAL REGULATORY PROTEIN HPTR"/>
    <property type="match status" value="1"/>
</dbReference>
<evidence type="ECO:0000256" key="9">
    <source>
        <dbReference type="ARBA" id="ARBA00024867"/>
    </source>
</evidence>
<accession>A0ABT1ECU6</accession>